<comment type="subcellular location">
    <subcellularLocation>
        <location evidence="1 5">Membrane</location>
        <topology evidence="1 5">Multi-pass membrane protein</topology>
    </subcellularLocation>
</comment>
<feature type="transmembrane region" description="Helical" evidence="5">
    <location>
        <begin position="135"/>
        <end position="160"/>
    </location>
</feature>
<evidence type="ECO:0000256" key="3">
    <source>
        <dbReference type="ARBA" id="ARBA00022989"/>
    </source>
</evidence>
<keyword evidence="7" id="KW-1185">Reference proteome</keyword>
<dbReference type="GO" id="GO:0030134">
    <property type="term" value="C:COPII-coated ER to Golgi transport vesicle"/>
    <property type="evidence" value="ECO:0007669"/>
    <property type="project" value="EnsemblFungi"/>
</dbReference>
<evidence type="ECO:0000256" key="2">
    <source>
        <dbReference type="ARBA" id="ARBA00022692"/>
    </source>
</evidence>
<dbReference type="GO" id="GO:0016020">
    <property type="term" value="C:membrane"/>
    <property type="evidence" value="ECO:0007669"/>
    <property type="project" value="UniProtKB-SubCell"/>
</dbReference>
<evidence type="ECO:0000256" key="4">
    <source>
        <dbReference type="ARBA" id="ARBA00023136"/>
    </source>
</evidence>
<evidence type="ECO:0000256" key="5">
    <source>
        <dbReference type="RuleBase" id="RU363107"/>
    </source>
</evidence>
<dbReference type="GO" id="GO:0006888">
    <property type="term" value="P:endoplasmic reticulum to Golgi vesicle-mediated transport"/>
    <property type="evidence" value="ECO:0007669"/>
    <property type="project" value="EnsemblFungi"/>
</dbReference>
<dbReference type="InterPro" id="IPR004895">
    <property type="entry name" value="Prenylated_rab_accept_PRA1"/>
</dbReference>
<comment type="caution">
    <text evidence="6">The sequence shown here is derived from an EMBL/GenBank/DDBJ whole genome shotgun (WGS) entry which is preliminary data.</text>
</comment>
<accession>A0A1U7LIQ1</accession>
<dbReference type="PANTHER" id="PTHR19317:SF0">
    <property type="entry name" value="PRENYLATED RAB ACCEPTOR PROTEIN 1"/>
    <property type="match status" value="1"/>
</dbReference>
<gene>
    <name evidence="6" type="ORF">NEOLI_005359</name>
</gene>
<dbReference type="AlphaFoldDB" id="A0A1U7LIQ1"/>
<evidence type="ECO:0000256" key="1">
    <source>
        <dbReference type="ARBA" id="ARBA00004141"/>
    </source>
</evidence>
<proteinExistence type="inferred from homology"/>
<keyword evidence="2 5" id="KW-0812">Transmembrane</keyword>
<dbReference type="GO" id="GO:0005777">
    <property type="term" value="C:peroxisome"/>
    <property type="evidence" value="ECO:0007669"/>
    <property type="project" value="EnsemblFungi"/>
</dbReference>
<dbReference type="Proteomes" id="UP000186594">
    <property type="component" value="Unassembled WGS sequence"/>
</dbReference>
<name>A0A1U7LIQ1_NEOID</name>
<keyword evidence="4 5" id="KW-0472">Membrane</keyword>
<keyword evidence="3 5" id="KW-1133">Transmembrane helix</keyword>
<dbReference type="OrthoDB" id="63113at2759"/>
<feature type="transmembrane region" description="Helical" evidence="5">
    <location>
        <begin position="83"/>
        <end position="115"/>
    </location>
</feature>
<sequence>MAIQEYMALVTSRLPGTASLSNFKAEESWRYHHHHQTLTIRILRREKSFETSEFQRRSNGSLVLTSVYIQRVAYNLSRYSANYAVLFCMLCIYSLLTNWLLLFVILFIGVGMFVINRLNGENLQLGPISITSSQLYTGLICVSVPLGFLASPISTVLWLIGASGVVILGHASLLEPPVESAFEGEQSV</sequence>
<dbReference type="Pfam" id="PF03208">
    <property type="entry name" value="PRA1"/>
    <property type="match status" value="1"/>
</dbReference>
<organism evidence="6 7">
    <name type="scientific">Neolecta irregularis (strain DAH-3)</name>
    <dbReference type="NCBI Taxonomy" id="1198029"/>
    <lineage>
        <taxon>Eukaryota</taxon>
        <taxon>Fungi</taxon>
        <taxon>Dikarya</taxon>
        <taxon>Ascomycota</taxon>
        <taxon>Taphrinomycotina</taxon>
        <taxon>Neolectales</taxon>
        <taxon>Neolectaceae</taxon>
        <taxon>Neolecta</taxon>
    </lineage>
</organism>
<dbReference type="STRING" id="1198029.A0A1U7LIQ1"/>
<reference evidence="6 7" key="1">
    <citation type="submission" date="2016-04" db="EMBL/GenBank/DDBJ databases">
        <title>Evolutionary innovation and constraint leading to complex multicellularity in the Ascomycota.</title>
        <authorList>
            <person name="Cisse O."/>
            <person name="Nguyen A."/>
            <person name="Hewitt D.A."/>
            <person name="Jedd G."/>
            <person name="Stajich J.E."/>
        </authorList>
    </citation>
    <scope>NUCLEOTIDE SEQUENCE [LARGE SCALE GENOMIC DNA]</scope>
    <source>
        <strain evidence="6 7">DAH-3</strain>
    </source>
</reference>
<evidence type="ECO:0000313" key="6">
    <source>
        <dbReference type="EMBL" id="OLL22524.1"/>
    </source>
</evidence>
<dbReference type="EMBL" id="LXFE01003106">
    <property type="protein sequence ID" value="OLL22524.1"/>
    <property type="molecule type" value="Genomic_DNA"/>
</dbReference>
<comment type="similarity">
    <text evidence="5">Belongs to the PRA1 family.</text>
</comment>
<evidence type="ECO:0000313" key="7">
    <source>
        <dbReference type="Proteomes" id="UP000186594"/>
    </source>
</evidence>
<protein>
    <recommendedName>
        <fullName evidence="5">PRA1 family protein</fullName>
    </recommendedName>
</protein>
<dbReference type="GO" id="GO:0005783">
    <property type="term" value="C:endoplasmic reticulum"/>
    <property type="evidence" value="ECO:0007669"/>
    <property type="project" value="EnsemblFungi"/>
</dbReference>
<dbReference type="PANTHER" id="PTHR19317">
    <property type="entry name" value="PRENYLATED RAB ACCEPTOR 1-RELATED"/>
    <property type="match status" value="1"/>
</dbReference>
<dbReference type="GO" id="GO:0005794">
    <property type="term" value="C:Golgi apparatus"/>
    <property type="evidence" value="ECO:0007669"/>
    <property type="project" value="EnsemblFungi"/>
</dbReference>